<proteinExistence type="predicted"/>
<dbReference type="AlphaFoldDB" id="A0A2J7RDI2"/>
<reference evidence="2 3" key="1">
    <citation type="submission" date="2017-12" db="EMBL/GenBank/DDBJ databases">
        <title>Hemimetabolous genomes reveal molecular basis of termite eusociality.</title>
        <authorList>
            <person name="Harrison M.C."/>
            <person name="Jongepier E."/>
            <person name="Robertson H.M."/>
            <person name="Arning N."/>
            <person name="Bitard-Feildel T."/>
            <person name="Chao H."/>
            <person name="Childers C.P."/>
            <person name="Dinh H."/>
            <person name="Doddapaneni H."/>
            <person name="Dugan S."/>
            <person name="Gowin J."/>
            <person name="Greiner C."/>
            <person name="Han Y."/>
            <person name="Hu H."/>
            <person name="Hughes D.S.T."/>
            <person name="Huylmans A.-K."/>
            <person name="Kemena C."/>
            <person name="Kremer L.P.M."/>
            <person name="Lee S.L."/>
            <person name="Lopez-Ezquerra A."/>
            <person name="Mallet L."/>
            <person name="Monroy-Kuhn J.M."/>
            <person name="Moser A."/>
            <person name="Murali S.C."/>
            <person name="Muzny D.M."/>
            <person name="Otani S."/>
            <person name="Piulachs M.-D."/>
            <person name="Poelchau M."/>
            <person name="Qu J."/>
            <person name="Schaub F."/>
            <person name="Wada-Katsumata A."/>
            <person name="Worley K.C."/>
            <person name="Xie Q."/>
            <person name="Ylla G."/>
            <person name="Poulsen M."/>
            <person name="Gibbs R.A."/>
            <person name="Schal C."/>
            <person name="Richards S."/>
            <person name="Belles X."/>
            <person name="Korb J."/>
            <person name="Bornberg-Bauer E."/>
        </authorList>
    </citation>
    <scope>NUCLEOTIDE SEQUENCE [LARGE SCALE GENOMIC DNA]</scope>
    <source>
        <tissue evidence="2">Whole body</tissue>
    </source>
</reference>
<dbReference type="PANTHER" id="PTHR21301">
    <property type="entry name" value="REVERSE TRANSCRIPTASE"/>
    <property type="match status" value="1"/>
</dbReference>
<name>A0A2J7RDI2_9NEOP</name>
<dbReference type="InterPro" id="IPR035901">
    <property type="entry name" value="GIY-YIG_endonuc_sf"/>
</dbReference>
<dbReference type="EMBL" id="NEVH01005289">
    <property type="protein sequence ID" value="PNF38897.1"/>
    <property type="molecule type" value="Genomic_DNA"/>
</dbReference>
<evidence type="ECO:0000313" key="3">
    <source>
        <dbReference type="Proteomes" id="UP000235965"/>
    </source>
</evidence>
<dbReference type="Pfam" id="PF01541">
    <property type="entry name" value="GIY-YIG"/>
    <property type="match status" value="1"/>
</dbReference>
<accession>A0A2J7RDI2</accession>
<sequence length="226" mass="26327">MFCLLYHIHVWCPTHGNLSKTTTTDLIIHNDSCHPFEHKKAAINFLINRMNQYPLPQNNKNIEENIVRTKNIDENIVRTILNNNNYPLNTILHTHKPSTKNTTLKNKWATFTYFGHEIRSITKLFKNTEVGISYKTKNNIKHLLKINDDKNDMYNLSGVYQLQCSDCPLKYIGQTGRTFKIRFKEHTCDINNNGQSSRFAQHVLDTTHEYSTIDKILEVLHIGKKG</sequence>
<evidence type="ECO:0000313" key="2">
    <source>
        <dbReference type="EMBL" id="PNF38897.1"/>
    </source>
</evidence>
<evidence type="ECO:0000259" key="1">
    <source>
        <dbReference type="Pfam" id="PF01541"/>
    </source>
</evidence>
<dbReference type="STRING" id="105785.A0A2J7RDI2"/>
<dbReference type="InterPro" id="IPR000305">
    <property type="entry name" value="GIY-YIG_endonuc"/>
</dbReference>
<comment type="caution">
    <text evidence="2">The sequence shown here is derived from an EMBL/GenBank/DDBJ whole genome shotgun (WGS) entry which is preliminary data.</text>
</comment>
<feature type="domain" description="GIY-YIG" evidence="1">
    <location>
        <begin position="158"/>
        <end position="216"/>
    </location>
</feature>
<dbReference type="PANTHER" id="PTHR21301:SF10">
    <property type="entry name" value="REVERSE TRANSCRIPTASE DOMAIN-CONTAINING PROTEIN"/>
    <property type="match status" value="1"/>
</dbReference>
<gene>
    <name evidence="2" type="ORF">B7P43_G08228</name>
</gene>
<organism evidence="2 3">
    <name type="scientific">Cryptotermes secundus</name>
    <dbReference type="NCBI Taxonomy" id="105785"/>
    <lineage>
        <taxon>Eukaryota</taxon>
        <taxon>Metazoa</taxon>
        <taxon>Ecdysozoa</taxon>
        <taxon>Arthropoda</taxon>
        <taxon>Hexapoda</taxon>
        <taxon>Insecta</taxon>
        <taxon>Pterygota</taxon>
        <taxon>Neoptera</taxon>
        <taxon>Polyneoptera</taxon>
        <taxon>Dictyoptera</taxon>
        <taxon>Blattodea</taxon>
        <taxon>Blattoidea</taxon>
        <taxon>Termitoidae</taxon>
        <taxon>Kalotermitidae</taxon>
        <taxon>Cryptotermitinae</taxon>
        <taxon>Cryptotermes</taxon>
    </lineage>
</organism>
<keyword evidence="3" id="KW-1185">Reference proteome</keyword>
<dbReference type="Proteomes" id="UP000235965">
    <property type="component" value="Unassembled WGS sequence"/>
</dbReference>
<dbReference type="InParanoid" id="A0A2J7RDI2"/>
<dbReference type="Gene3D" id="3.40.1440.10">
    <property type="entry name" value="GIY-YIG endonuclease"/>
    <property type="match status" value="1"/>
</dbReference>
<protein>
    <recommendedName>
        <fullName evidence="1">GIY-YIG domain-containing protein</fullName>
    </recommendedName>
</protein>